<keyword evidence="2" id="KW-0378">Hydrolase</keyword>
<dbReference type="EMBL" id="CP002305">
    <property type="protein sequence ID" value="ADQ18725.1"/>
    <property type="molecule type" value="Genomic_DNA"/>
</dbReference>
<gene>
    <name evidence="6" type="ordered locus">Lbys_3063</name>
</gene>
<dbReference type="InterPro" id="IPR002692">
    <property type="entry name" value="S45"/>
</dbReference>
<dbReference type="Gene3D" id="1.10.1400.10">
    <property type="match status" value="1"/>
</dbReference>
<dbReference type="KEGG" id="lby:Lbys_3063"/>
<dbReference type="GO" id="GO:0046872">
    <property type="term" value="F:metal ion binding"/>
    <property type="evidence" value="ECO:0007669"/>
    <property type="project" value="UniProtKB-KW"/>
</dbReference>
<dbReference type="Pfam" id="PF01804">
    <property type="entry name" value="Penicil_amidase"/>
    <property type="match status" value="1"/>
</dbReference>
<comment type="cofactor">
    <cofactor evidence="5">
        <name>Ca(2+)</name>
        <dbReference type="ChEBI" id="CHEBI:29108"/>
    </cofactor>
    <text evidence="5">Binds 1 Ca(2+) ion per dimer.</text>
</comment>
<organism evidence="6 7">
    <name type="scientific">Leadbetterella byssophila (strain DSM 17132 / JCM 16389 / KACC 11308 / NBRC 106382 / 4M15)</name>
    <dbReference type="NCBI Taxonomy" id="649349"/>
    <lineage>
        <taxon>Bacteria</taxon>
        <taxon>Pseudomonadati</taxon>
        <taxon>Bacteroidota</taxon>
        <taxon>Cytophagia</taxon>
        <taxon>Cytophagales</taxon>
        <taxon>Leadbetterellaceae</taxon>
        <taxon>Leadbetterella</taxon>
    </lineage>
</organism>
<protein>
    <submittedName>
        <fullName evidence="6">Peptidase S45 penicillin amidase</fullName>
    </submittedName>
</protein>
<dbReference type="GO" id="GO:0017000">
    <property type="term" value="P:antibiotic biosynthetic process"/>
    <property type="evidence" value="ECO:0007669"/>
    <property type="project" value="InterPro"/>
</dbReference>
<dbReference type="STRING" id="649349.Lbys_3063"/>
<keyword evidence="3" id="KW-0865">Zymogen</keyword>
<dbReference type="GO" id="GO:0016811">
    <property type="term" value="F:hydrolase activity, acting on carbon-nitrogen (but not peptide) bonds, in linear amides"/>
    <property type="evidence" value="ECO:0007669"/>
    <property type="project" value="InterPro"/>
</dbReference>
<feature type="binding site" evidence="5">
    <location>
        <position position="349"/>
    </location>
    <ligand>
        <name>Ca(2+)</name>
        <dbReference type="ChEBI" id="CHEBI:29108"/>
    </ligand>
</feature>
<dbReference type="InterPro" id="IPR029055">
    <property type="entry name" value="Ntn_hydrolases_N"/>
</dbReference>
<dbReference type="RefSeq" id="WP_013409757.1">
    <property type="nucleotide sequence ID" value="NC_014655.1"/>
</dbReference>
<accession>E4RUI9</accession>
<dbReference type="eggNOG" id="COG2366">
    <property type="taxonomic scope" value="Bacteria"/>
</dbReference>
<comment type="similarity">
    <text evidence="1">Belongs to the peptidase S45 family.</text>
</comment>
<evidence type="ECO:0000256" key="1">
    <source>
        <dbReference type="ARBA" id="ARBA00006586"/>
    </source>
</evidence>
<reference key="1">
    <citation type="submission" date="2010-11" db="EMBL/GenBank/DDBJ databases">
        <title>The complete genome of Leadbetterella byssophila DSM 17132.</title>
        <authorList>
            <consortium name="US DOE Joint Genome Institute (JGI-PGF)"/>
            <person name="Lucas S."/>
            <person name="Copeland A."/>
            <person name="Lapidus A."/>
            <person name="Glavina del Rio T."/>
            <person name="Dalin E."/>
            <person name="Tice H."/>
            <person name="Bruce D."/>
            <person name="Goodwin L."/>
            <person name="Pitluck S."/>
            <person name="Kyrpides N."/>
            <person name="Mavromatis K."/>
            <person name="Ivanova N."/>
            <person name="Teshima H."/>
            <person name="Brettin T."/>
            <person name="Detter J.C."/>
            <person name="Han C."/>
            <person name="Tapia R."/>
            <person name="Land M."/>
            <person name="Hauser L."/>
            <person name="Markowitz V."/>
            <person name="Cheng J.-F."/>
            <person name="Hugenholtz P."/>
            <person name="Woyke T."/>
            <person name="Wu D."/>
            <person name="Tindall B."/>
            <person name="Pomrenke H.G."/>
            <person name="Brambilla E."/>
            <person name="Klenk H.-P."/>
            <person name="Eisen J.A."/>
        </authorList>
    </citation>
    <scope>NUCLEOTIDE SEQUENCE [LARGE SCALE GENOMIC DNA]</scope>
    <source>
        <strain>DSM 17132</strain>
    </source>
</reference>
<dbReference type="AlphaFoldDB" id="E4RUI9"/>
<dbReference type="HOGENOM" id="CLU_011790_0_1_10"/>
<dbReference type="PANTHER" id="PTHR34218">
    <property type="entry name" value="PEPTIDASE S45 PENICILLIN AMIDASE"/>
    <property type="match status" value="1"/>
</dbReference>
<feature type="binding site" evidence="5">
    <location>
        <position position="352"/>
    </location>
    <ligand>
        <name>Ca(2+)</name>
        <dbReference type="ChEBI" id="CHEBI:29108"/>
    </ligand>
</feature>
<sequence length="806" mass="92095">MKLLKYIWSPLLAIGLIYLFDHPLGSAPALGKFFSPFHGFLQNTTQEEDLSEEIFLEGVKEPVKVVYDQNYVPHVFAENEDDLYYTQGYLVARDRLWQMEFYTLVAAGRLTEVVGETAFEYDRYNRRLGMARAAQQIVEEQKKIPEAWNALTSYAAGVNAYISQLSYKKLPVEYKILGYQPEEWTPYKTVLMLMNMRQTLNGQSDDFRLTNVLAQYGIDTIKDLFPDYASNESPIIPAGTPWKFTPIEVKSPEETLPPLDKELLSEYIEKPNPGIGSNNWAIGGSKSATGLPILANDPHLGLSLPSIWFQMQLSAPGVNVYGVALPGCPGITIGFNKDIAWGVTNVGSDVMDFYKIKFKDDTKKEYWYDGQWKPSTIYIEEFKMKSGKVIKDTLIYTHHGPIVYNEQKETNFNKSTPAGHAMKWIAHNTVGSDLLTFLKLNKAKNYEDYREALAIYSAPAQNFVFASNSNDIAITVNGRLPLKWKNQGKFILDGSNPEHEWQGYIPFEQNPTVKNPPRGFVSSANQFSTDPTYPYYLGWKFAPAYRGQRINQRLDRMKNATADSLRMLQNDNYNLVAERLLPVLLPVIEKSKHKEAVEVLKEWDRNNEANSIATTIFETWSRTLSDWIWEDEFPDMYPNPDRTALLLTKEQNAKWFDNVLTADTVETFEYIVAGSFQATLDTLTKHHGEMKNWEWYKVKNTGINHLVPAFKSFSRSTIKNGGGAQIVNATTTRTGPSWRMVVELDKEWPRAYGLYPGGQSGRPSSKYYSNMIDDWAEGRLNRLIFMKSKDEKIDKHLKNIIINPKN</sequence>
<feature type="active site" description="Nucleophile" evidence="4">
    <location>
        <position position="277"/>
    </location>
</feature>
<evidence type="ECO:0000256" key="5">
    <source>
        <dbReference type="PIRSR" id="PIRSR001227-2"/>
    </source>
</evidence>
<reference evidence="6 7" key="2">
    <citation type="journal article" date="2011" name="Stand. Genomic Sci.">
        <title>Complete genome sequence of Leadbetterella byssophila type strain (4M15).</title>
        <authorList>
            <person name="Abt B."/>
            <person name="Teshima H."/>
            <person name="Lucas S."/>
            <person name="Lapidus A."/>
            <person name="Del Rio T.G."/>
            <person name="Nolan M."/>
            <person name="Tice H."/>
            <person name="Cheng J.F."/>
            <person name="Pitluck S."/>
            <person name="Liolios K."/>
            <person name="Pagani I."/>
            <person name="Ivanova N."/>
            <person name="Mavromatis K."/>
            <person name="Pati A."/>
            <person name="Tapia R."/>
            <person name="Han C."/>
            <person name="Goodwin L."/>
            <person name="Chen A."/>
            <person name="Palaniappan K."/>
            <person name="Land M."/>
            <person name="Hauser L."/>
            <person name="Chang Y.J."/>
            <person name="Jeffries C.D."/>
            <person name="Rohde M."/>
            <person name="Goker M."/>
            <person name="Tindall B.J."/>
            <person name="Detter J.C."/>
            <person name="Woyke T."/>
            <person name="Bristow J."/>
            <person name="Eisen J.A."/>
            <person name="Markowitz V."/>
            <person name="Hugenholtz P."/>
            <person name="Klenk H.P."/>
            <person name="Kyrpides N.C."/>
        </authorList>
    </citation>
    <scope>NUCLEOTIDE SEQUENCE [LARGE SCALE GENOMIC DNA]</scope>
    <source>
        <strain evidence="7">DSM 17132 / JCM 16389 / KACC 11308 / NBRC 106382 / 4M15</strain>
    </source>
</reference>
<dbReference type="PIRSF" id="PIRSF001227">
    <property type="entry name" value="Pen_acylase"/>
    <property type="match status" value="1"/>
</dbReference>
<keyword evidence="7" id="KW-1185">Reference proteome</keyword>
<dbReference type="CDD" id="cd03747">
    <property type="entry name" value="Ntn_PGA_like"/>
    <property type="match status" value="1"/>
</dbReference>
<dbReference type="Gene3D" id="2.30.120.10">
    <property type="match status" value="1"/>
</dbReference>
<evidence type="ECO:0000313" key="7">
    <source>
        <dbReference type="Proteomes" id="UP000007435"/>
    </source>
</evidence>
<name>E4RUI9_LEAB4</name>
<evidence type="ECO:0000256" key="4">
    <source>
        <dbReference type="PIRSR" id="PIRSR001227-1"/>
    </source>
</evidence>
<dbReference type="Gene3D" id="1.10.439.10">
    <property type="entry name" value="Penicillin Amidohydrolase, domain 1"/>
    <property type="match status" value="1"/>
</dbReference>
<dbReference type="PANTHER" id="PTHR34218:SF4">
    <property type="entry name" value="ACYL-HOMOSERINE LACTONE ACYLASE QUIP"/>
    <property type="match status" value="1"/>
</dbReference>
<proteinExistence type="inferred from homology"/>
<dbReference type="InterPro" id="IPR023343">
    <property type="entry name" value="Penicillin_amidase_dom1"/>
</dbReference>
<keyword evidence="5" id="KW-0479">Metal-binding</keyword>
<evidence type="ECO:0000313" key="6">
    <source>
        <dbReference type="EMBL" id="ADQ18725.1"/>
    </source>
</evidence>
<dbReference type="OrthoDB" id="9759796at2"/>
<evidence type="ECO:0000256" key="3">
    <source>
        <dbReference type="ARBA" id="ARBA00023145"/>
    </source>
</evidence>
<dbReference type="InterPro" id="IPR043147">
    <property type="entry name" value="Penicillin_amidase_A-knob"/>
</dbReference>
<dbReference type="Proteomes" id="UP000007435">
    <property type="component" value="Chromosome"/>
</dbReference>
<dbReference type="Gene3D" id="3.60.20.10">
    <property type="entry name" value="Glutamine Phosphoribosylpyrophosphate, subunit 1, domain 1"/>
    <property type="match status" value="1"/>
</dbReference>
<dbReference type="SUPFAM" id="SSF56235">
    <property type="entry name" value="N-terminal nucleophile aminohydrolases (Ntn hydrolases)"/>
    <property type="match status" value="1"/>
</dbReference>
<dbReference type="InterPro" id="IPR043146">
    <property type="entry name" value="Penicillin_amidase_N_B-knob"/>
</dbReference>
<keyword evidence="5" id="KW-0106">Calcium</keyword>
<evidence type="ECO:0000256" key="2">
    <source>
        <dbReference type="ARBA" id="ARBA00022801"/>
    </source>
</evidence>
<dbReference type="InterPro" id="IPR014395">
    <property type="entry name" value="Pen/GL7ACA/AHL_acylase"/>
</dbReference>
<dbReference type="MEROPS" id="S45.003"/>